<dbReference type="Proteomes" id="UP000646478">
    <property type="component" value="Unassembled WGS sequence"/>
</dbReference>
<dbReference type="EMBL" id="BMHH01000002">
    <property type="protein sequence ID" value="GGA81265.1"/>
    <property type="molecule type" value="Genomic_DNA"/>
</dbReference>
<dbReference type="Pfam" id="PF04586">
    <property type="entry name" value="Peptidase_S78"/>
    <property type="match status" value="1"/>
</dbReference>
<feature type="domain" description="Phage capsid-like C-terminal" evidence="6">
    <location>
        <begin position="242"/>
        <end position="516"/>
    </location>
</feature>
<evidence type="ECO:0000313" key="7">
    <source>
        <dbReference type="EMBL" id="GGA81265.1"/>
    </source>
</evidence>
<dbReference type="InterPro" id="IPR054612">
    <property type="entry name" value="Phage_capsid-like_C"/>
</dbReference>
<accession>A0A916S2F8</accession>
<evidence type="ECO:0000256" key="4">
    <source>
        <dbReference type="ARBA" id="ARBA00022801"/>
    </source>
</evidence>
<reference evidence="7" key="2">
    <citation type="submission" date="2020-09" db="EMBL/GenBank/DDBJ databases">
        <authorList>
            <person name="Sun Q."/>
            <person name="Zhou Y."/>
        </authorList>
    </citation>
    <scope>NUCLEOTIDE SEQUENCE</scope>
    <source>
        <strain evidence="7">CGMCC 1.15082</strain>
    </source>
</reference>
<evidence type="ECO:0000259" key="6">
    <source>
        <dbReference type="Pfam" id="PF05065"/>
    </source>
</evidence>
<keyword evidence="3" id="KW-0645">Protease</keyword>
<dbReference type="NCBIfam" id="TIGR01543">
    <property type="entry name" value="proheadase_HK97"/>
    <property type="match status" value="1"/>
</dbReference>
<dbReference type="GO" id="GO:0008233">
    <property type="term" value="F:peptidase activity"/>
    <property type="evidence" value="ECO:0007669"/>
    <property type="project" value="UniProtKB-KW"/>
</dbReference>
<dbReference type="GO" id="GO:0006508">
    <property type="term" value="P:proteolysis"/>
    <property type="evidence" value="ECO:0007669"/>
    <property type="project" value="UniProtKB-KW"/>
</dbReference>
<gene>
    <name evidence="7" type="ORF">GCM10011491_05680</name>
</gene>
<protein>
    <submittedName>
        <fullName evidence="7">Peptidase U35</fullName>
    </submittedName>
</protein>
<comment type="caution">
    <text evidence="7">The sequence shown here is derived from an EMBL/GenBank/DDBJ whole genome shotgun (WGS) entry which is preliminary data.</text>
</comment>
<dbReference type="InterPro" id="IPR054613">
    <property type="entry name" value="Peptidase_S78_dom"/>
</dbReference>
<evidence type="ECO:0000259" key="5">
    <source>
        <dbReference type="Pfam" id="PF04586"/>
    </source>
</evidence>
<dbReference type="RefSeq" id="WP_188821286.1">
    <property type="nucleotide sequence ID" value="NZ_BMHH01000002.1"/>
</dbReference>
<dbReference type="Gene3D" id="3.30.2320.10">
    <property type="entry name" value="hypothetical protein PF0899 domain"/>
    <property type="match status" value="1"/>
</dbReference>
<keyword evidence="2" id="KW-1188">Viral release from host cell</keyword>
<evidence type="ECO:0000313" key="8">
    <source>
        <dbReference type="Proteomes" id="UP000646478"/>
    </source>
</evidence>
<evidence type="ECO:0000256" key="3">
    <source>
        <dbReference type="ARBA" id="ARBA00022670"/>
    </source>
</evidence>
<evidence type="ECO:0000256" key="1">
    <source>
        <dbReference type="ARBA" id="ARBA00004328"/>
    </source>
</evidence>
<dbReference type="NCBIfam" id="TIGR01554">
    <property type="entry name" value="major_cap_HK97"/>
    <property type="match status" value="1"/>
</dbReference>
<dbReference type="AlphaFoldDB" id="A0A916S2F8"/>
<dbReference type="Gene3D" id="3.30.2400.10">
    <property type="entry name" value="Major capsid protein gp5"/>
    <property type="match status" value="1"/>
</dbReference>
<keyword evidence="8" id="KW-1185">Reference proteome</keyword>
<dbReference type="SUPFAM" id="SSF56563">
    <property type="entry name" value="Major capsid protein gp5"/>
    <property type="match status" value="1"/>
</dbReference>
<dbReference type="Pfam" id="PF05065">
    <property type="entry name" value="Phage_capsid"/>
    <property type="match status" value="1"/>
</dbReference>
<reference evidence="7" key="1">
    <citation type="journal article" date="2014" name="Int. J. Syst. Evol. Microbiol.">
        <title>Complete genome sequence of Corynebacterium casei LMG S-19264T (=DSM 44701T), isolated from a smear-ripened cheese.</title>
        <authorList>
            <consortium name="US DOE Joint Genome Institute (JGI-PGF)"/>
            <person name="Walter F."/>
            <person name="Albersmeier A."/>
            <person name="Kalinowski J."/>
            <person name="Ruckert C."/>
        </authorList>
    </citation>
    <scope>NUCLEOTIDE SEQUENCE</scope>
    <source>
        <strain evidence="7">CGMCC 1.15082</strain>
    </source>
</reference>
<comment type="subcellular location">
    <subcellularLocation>
        <location evidence="1">Virion</location>
    </subcellularLocation>
</comment>
<dbReference type="InterPro" id="IPR024455">
    <property type="entry name" value="Phage_capsid"/>
</dbReference>
<evidence type="ECO:0000256" key="2">
    <source>
        <dbReference type="ARBA" id="ARBA00022612"/>
    </source>
</evidence>
<sequence length="522" mass="55257">MDRLEFKSSFTVSDAGEVTGIAWPFGSPDMVGDEILPHAFKSASAPIPMLFGHDQRETVGVWDSITETAKGLEVRGRLLVNDVARAAEVRAMVREKAVTGLSIGFATRKAVARRGGGRTISEVDLMEISIVAVPCHPGARITSAKAAQAGKEGNMPEEHEAALAVITTKMSNLENSVTTLAKLGDRIDGIEAKLNRPSGKADDETADAKAEEKALRTYLRGGVHALDNEDRKTLNLGAGSAGGYVTAPTISTQIIEKLVEINPMRQLASSVAIGTTEIWLPKLGTRLQGNWVTETGSRPSSEPTFEQQKIGVHEYSVVVPVSQQLLDDSFIDLNSYLSAQISTQFAGGEATAFLTGDGNGKPVGLLDDVDAFDGIAAGGNLIEDIIDLFYRLPAAYARNGAWMLNRRTQGAIRKAADASTSRGTIWSDSLANGQPATLLGRPVYDADELDVAGGPSTTGVQAVFGDIAKTYQIVDRIATEIMIDPFTGADNGIVKIRARRRVGGGVVLPEATVLLKSAGAGS</sequence>
<organism evidence="7 8">
    <name type="scientific">Brucella endophytica</name>
    <dbReference type="NCBI Taxonomy" id="1963359"/>
    <lineage>
        <taxon>Bacteria</taxon>
        <taxon>Pseudomonadati</taxon>
        <taxon>Pseudomonadota</taxon>
        <taxon>Alphaproteobacteria</taxon>
        <taxon>Hyphomicrobiales</taxon>
        <taxon>Brucellaceae</taxon>
        <taxon>Brucella/Ochrobactrum group</taxon>
        <taxon>Brucella</taxon>
    </lineage>
</organism>
<proteinExistence type="predicted"/>
<feature type="domain" description="Prohead serine protease" evidence="5">
    <location>
        <begin position="14"/>
        <end position="146"/>
    </location>
</feature>
<dbReference type="InterPro" id="IPR006433">
    <property type="entry name" value="Prohead_protease"/>
</dbReference>
<name>A0A916S2F8_9HYPH</name>
<keyword evidence="4" id="KW-0378">Hydrolase</keyword>